<gene>
    <name evidence="2" type="ORF">XAT740_LOCUS59454</name>
</gene>
<name>A0A816GH20_ADIRI</name>
<feature type="compositionally biased region" description="Low complexity" evidence="1">
    <location>
        <begin position="71"/>
        <end position="80"/>
    </location>
</feature>
<dbReference type="EMBL" id="CAJNOR010013790">
    <property type="protein sequence ID" value="CAF1675195.1"/>
    <property type="molecule type" value="Genomic_DNA"/>
</dbReference>
<feature type="compositionally biased region" description="Low complexity" evidence="1">
    <location>
        <begin position="36"/>
        <end position="50"/>
    </location>
</feature>
<dbReference type="Proteomes" id="UP000663828">
    <property type="component" value="Unassembled WGS sequence"/>
</dbReference>
<feature type="non-terminal residue" evidence="2">
    <location>
        <position position="1"/>
    </location>
</feature>
<feature type="compositionally biased region" description="Pro residues" evidence="1">
    <location>
        <begin position="81"/>
        <end position="91"/>
    </location>
</feature>
<sequence length="91" mass="10343">QTSTYIQPQQGWYASTNQQQFNPPPNYSTATRPRFPSVMPQQSQNQSSPQTLLAPLRSSTPYITRAPLVRPQYSSQQQQQQPPPSQDPSIR</sequence>
<evidence type="ECO:0000313" key="2">
    <source>
        <dbReference type="EMBL" id="CAF1675195.1"/>
    </source>
</evidence>
<protein>
    <submittedName>
        <fullName evidence="2">Uncharacterized protein</fullName>
    </submittedName>
</protein>
<evidence type="ECO:0000256" key="1">
    <source>
        <dbReference type="SAM" id="MobiDB-lite"/>
    </source>
</evidence>
<dbReference type="AlphaFoldDB" id="A0A816GH20"/>
<feature type="region of interest" description="Disordered" evidence="1">
    <location>
        <begin position="1"/>
        <end position="91"/>
    </location>
</feature>
<keyword evidence="3" id="KW-1185">Reference proteome</keyword>
<proteinExistence type="predicted"/>
<organism evidence="2 3">
    <name type="scientific">Adineta ricciae</name>
    <name type="common">Rotifer</name>
    <dbReference type="NCBI Taxonomy" id="249248"/>
    <lineage>
        <taxon>Eukaryota</taxon>
        <taxon>Metazoa</taxon>
        <taxon>Spiralia</taxon>
        <taxon>Gnathifera</taxon>
        <taxon>Rotifera</taxon>
        <taxon>Eurotatoria</taxon>
        <taxon>Bdelloidea</taxon>
        <taxon>Adinetida</taxon>
        <taxon>Adinetidae</taxon>
        <taxon>Adineta</taxon>
    </lineage>
</organism>
<accession>A0A816GH20</accession>
<evidence type="ECO:0000313" key="3">
    <source>
        <dbReference type="Proteomes" id="UP000663828"/>
    </source>
</evidence>
<feature type="compositionally biased region" description="Polar residues" evidence="1">
    <location>
        <begin position="1"/>
        <end position="31"/>
    </location>
</feature>
<reference evidence="2" key="1">
    <citation type="submission" date="2021-02" db="EMBL/GenBank/DDBJ databases">
        <authorList>
            <person name="Nowell W R."/>
        </authorList>
    </citation>
    <scope>NUCLEOTIDE SEQUENCE</scope>
</reference>
<comment type="caution">
    <text evidence="2">The sequence shown here is derived from an EMBL/GenBank/DDBJ whole genome shotgun (WGS) entry which is preliminary data.</text>
</comment>